<feature type="transmembrane region" description="Helical" evidence="1">
    <location>
        <begin position="47"/>
        <end position="72"/>
    </location>
</feature>
<gene>
    <name evidence="2" type="ORF">OD750_014030</name>
</gene>
<keyword evidence="1" id="KW-0472">Membrane</keyword>
<feature type="transmembrane region" description="Helical" evidence="1">
    <location>
        <begin position="138"/>
        <end position="159"/>
    </location>
</feature>
<evidence type="ECO:0000313" key="3">
    <source>
        <dbReference type="Proteomes" id="UP001139971"/>
    </source>
</evidence>
<name>A0A9X3YJR2_9GAMM</name>
<dbReference type="RefSeq" id="WP_263542349.1">
    <property type="nucleotide sequence ID" value="NZ_JAOVZO020000018.1"/>
</dbReference>
<evidence type="ECO:0000313" key="2">
    <source>
        <dbReference type="EMBL" id="MDC8013656.1"/>
    </source>
</evidence>
<dbReference type="EMBL" id="JAOVZO020000018">
    <property type="protein sequence ID" value="MDC8013656.1"/>
    <property type="molecule type" value="Genomic_DNA"/>
</dbReference>
<keyword evidence="3" id="KW-1185">Reference proteome</keyword>
<accession>A0A9X3YJR2</accession>
<keyword evidence="1" id="KW-1133">Transmembrane helix</keyword>
<reference evidence="2" key="1">
    <citation type="submission" date="2023-02" db="EMBL/GenBank/DDBJ databases">
        <title>Tahibacter soli sp. nov. isolated from soil.</title>
        <authorList>
            <person name="Baek J.H."/>
            <person name="Lee J.K."/>
            <person name="Choi D.G."/>
            <person name="Jeon C.O."/>
        </authorList>
    </citation>
    <scope>NUCLEOTIDE SEQUENCE</scope>
    <source>
        <strain evidence="2">BL</strain>
    </source>
</reference>
<comment type="caution">
    <text evidence="2">The sequence shown here is derived from an EMBL/GenBank/DDBJ whole genome shotgun (WGS) entry which is preliminary data.</text>
</comment>
<protein>
    <submittedName>
        <fullName evidence="2">Uncharacterized protein</fullName>
    </submittedName>
</protein>
<keyword evidence="1" id="KW-0812">Transmembrane</keyword>
<evidence type="ECO:0000256" key="1">
    <source>
        <dbReference type="SAM" id="Phobius"/>
    </source>
</evidence>
<dbReference type="AlphaFoldDB" id="A0A9X3YJR2"/>
<organism evidence="2 3">
    <name type="scientific">Tahibacter soli</name>
    <dbReference type="NCBI Taxonomy" id="2983605"/>
    <lineage>
        <taxon>Bacteria</taxon>
        <taxon>Pseudomonadati</taxon>
        <taxon>Pseudomonadota</taxon>
        <taxon>Gammaproteobacteria</taxon>
        <taxon>Lysobacterales</taxon>
        <taxon>Rhodanobacteraceae</taxon>
        <taxon>Tahibacter</taxon>
    </lineage>
</organism>
<dbReference type="Proteomes" id="UP001139971">
    <property type="component" value="Unassembled WGS sequence"/>
</dbReference>
<feature type="transmembrane region" description="Helical" evidence="1">
    <location>
        <begin position="93"/>
        <end position="118"/>
    </location>
</feature>
<proteinExistence type="predicted"/>
<sequence length="179" mass="18575">MKTSLYTVLCLVVRGFALSFAIGLLLTLPGVLGAAQGAPDATTKLYVLIYLGVCAVGVFVLWLYPGVVARLASTRAAHEPFESSVDAIDLQRIAYAVVGAWFALSAIGTLAWTVLRIAMAQRLSASYGGTPDYGWDAVVGPAVTFMAGIALALGSGGLARLTRAARYARPAPKPADDAG</sequence>